<dbReference type="InterPro" id="IPR013783">
    <property type="entry name" value="Ig-like_fold"/>
</dbReference>
<dbReference type="PRINTS" id="PR00133">
    <property type="entry name" value="GLHYDRLASE3"/>
</dbReference>
<comment type="catalytic activity">
    <reaction evidence="1 6">
        <text>Hydrolysis of terminal, non-reducing beta-D-glucosyl residues with release of beta-D-glucose.</text>
        <dbReference type="EC" id="3.2.1.21"/>
    </reaction>
</comment>
<dbReference type="InterPro" id="IPR011658">
    <property type="entry name" value="PA14_dom"/>
</dbReference>
<sequence>MPPSDFAKANIDEIVGKLTTDEAISLIAGVGFWRTHAIPRLGVPSIKVSDGPNGVRGNHFFMGTPAKALPSSTALGATFDVDLIETVGLKLLASESKLRAASLLLAPTCNIQRNPLGGRAFESFSEDPYHSGMITSAYVKGVQSGGIGTTIKHFVTNDKENDRMASDSIVSDRALREIYLMPFMLAQKFAKPWSYMTAYNRLNGTHLSENPEILQKILREEWGFDGMVMSDWFGVYSIDHSINAGLDLEMPGTNKWRVLDKVNRSIGSRKIYRGTILERARKVLEIVQRCCKEGAEILDGDGIERTHEGPEDTALLRRVAAESVVLLKNDEGLLPLKSTSFKKKVAIVGGNAKQVVLSGGGSAALKPSYFVSPYDGIVNALKELGEGVDVTYSEGAATYLITPTLDYELFTADGRQGWLGSWYSHTSDDSMEPLDKPLKADQHIDETRCFISDAYPAELTFRWTLKLKGYLKEASEDELWEFGLISAGRAKLYIDGELVIDNWTVQRRGTAFFGSGSEEERGKFLKKKGVKHEVLVEFCNVRAPAPESGDIDEVVMDSNPAIRLGGCPVASDDELMSSAVQLAKEADVVIAVVGINAEIETEGFDRDTLSLPGRSDELIEKVAAVNSNTIVVTQAGSVVLMPWASKVASIAHAWYLGNSTGDAIADVLFGKINPGAKLSLTFPKREEDVPSYGHFQASEGGRVRYAEDLYVGYKHFHHRKIEPLFAYGFGLSYTTFSVSDLQLSKPVTKPASKEFSLKASVSVTNTGSLAGSEVVQFYVALPQPFSKGTNNTEFPHPLLQLRAFAKVKDLAPGKTQKVEVNFDKYAVSYWDNNAPRFKTGRARYEGVWVVPEGEFVVKVGTSSRLEDLVLEGKFAIEKKSGFEWNGL</sequence>
<keyword evidence="6" id="KW-0119">Carbohydrate metabolism</keyword>
<dbReference type="Gene3D" id="3.20.20.300">
    <property type="entry name" value="Glycoside hydrolase, family 3, N-terminal domain"/>
    <property type="match status" value="1"/>
</dbReference>
<comment type="pathway">
    <text evidence="6">Glycan metabolism; cellulose degradation.</text>
</comment>
<dbReference type="Gene3D" id="3.40.50.1700">
    <property type="entry name" value="Glycoside hydrolase family 3 C-terminal domain"/>
    <property type="match status" value="1"/>
</dbReference>
<evidence type="ECO:0000256" key="3">
    <source>
        <dbReference type="ARBA" id="ARBA00012744"/>
    </source>
</evidence>
<dbReference type="EMBL" id="JBAHYK010000041">
    <property type="protein sequence ID" value="KAL0580048.1"/>
    <property type="molecule type" value="Genomic_DNA"/>
</dbReference>
<evidence type="ECO:0000256" key="6">
    <source>
        <dbReference type="RuleBase" id="RU361161"/>
    </source>
</evidence>
<dbReference type="Pfam" id="PF00933">
    <property type="entry name" value="Glyco_hydro_3"/>
    <property type="match status" value="1"/>
</dbReference>
<evidence type="ECO:0000256" key="5">
    <source>
        <dbReference type="ARBA" id="ARBA00023295"/>
    </source>
</evidence>
<dbReference type="Pfam" id="PF07691">
    <property type="entry name" value="PA14"/>
    <property type="match status" value="1"/>
</dbReference>
<evidence type="ECO:0000256" key="4">
    <source>
        <dbReference type="ARBA" id="ARBA00022801"/>
    </source>
</evidence>
<dbReference type="InterPro" id="IPR017853">
    <property type="entry name" value="GH"/>
</dbReference>
<evidence type="ECO:0000313" key="9">
    <source>
        <dbReference type="Proteomes" id="UP001465976"/>
    </source>
</evidence>
<dbReference type="PANTHER" id="PTHR42715">
    <property type="entry name" value="BETA-GLUCOSIDASE"/>
    <property type="match status" value="1"/>
</dbReference>
<comment type="similarity">
    <text evidence="2 6">Belongs to the glycosyl hydrolase 3 family.</text>
</comment>
<dbReference type="InterPro" id="IPR001764">
    <property type="entry name" value="Glyco_hydro_3_N"/>
</dbReference>
<comment type="caution">
    <text evidence="8">The sequence shown here is derived from an EMBL/GenBank/DDBJ whole genome shotgun (WGS) entry which is preliminary data.</text>
</comment>
<name>A0ABR3FY53_9AGAR</name>
<dbReference type="InterPro" id="IPR026891">
    <property type="entry name" value="Fn3-like"/>
</dbReference>
<dbReference type="InterPro" id="IPR050288">
    <property type="entry name" value="Cellulose_deg_GH3"/>
</dbReference>
<gene>
    <name evidence="8" type="ORF">V5O48_001983</name>
</gene>
<evidence type="ECO:0000259" key="7">
    <source>
        <dbReference type="PROSITE" id="PS51820"/>
    </source>
</evidence>
<dbReference type="EC" id="3.2.1.21" evidence="3 6"/>
<reference evidence="8 9" key="1">
    <citation type="submission" date="2024-02" db="EMBL/GenBank/DDBJ databases">
        <title>A draft genome for the cacao thread blight pathogen Marasmius crinis-equi.</title>
        <authorList>
            <person name="Cohen S.P."/>
            <person name="Baruah I.K."/>
            <person name="Amoako-Attah I."/>
            <person name="Bukari Y."/>
            <person name="Meinhardt L.W."/>
            <person name="Bailey B.A."/>
        </authorList>
    </citation>
    <scope>NUCLEOTIDE SEQUENCE [LARGE SCALE GENOMIC DNA]</scope>
    <source>
        <strain evidence="8 9">GH-76</strain>
    </source>
</reference>
<dbReference type="SUPFAM" id="SSF52279">
    <property type="entry name" value="Beta-D-glucan exohydrolase, C-terminal domain"/>
    <property type="match status" value="1"/>
</dbReference>
<dbReference type="PROSITE" id="PS51820">
    <property type="entry name" value="PA14"/>
    <property type="match status" value="1"/>
</dbReference>
<keyword evidence="5 6" id="KW-0326">Glycosidase</keyword>
<dbReference type="InterPro" id="IPR036962">
    <property type="entry name" value="Glyco_hydro_3_N_sf"/>
</dbReference>
<dbReference type="InterPro" id="IPR002772">
    <property type="entry name" value="Glyco_hydro_3_C"/>
</dbReference>
<evidence type="ECO:0000256" key="1">
    <source>
        <dbReference type="ARBA" id="ARBA00000448"/>
    </source>
</evidence>
<evidence type="ECO:0000256" key="2">
    <source>
        <dbReference type="ARBA" id="ARBA00005336"/>
    </source>
</evidence>
<dbReference type="Pfam" id="PF14310">
    <property type="entry name" value="Fn3-like"/>
    <property type="match status" value="1"/>
</dbReference>
<dbReference type="Proteomes" id="UP001465976">
    <property type="component" value="Unassembled WGS sequence"/>
</dbReference>
<dbReference type="Gene3D" id="2.60.40.10">
    <property type="entry name" value="Immunoglobulins"/>
    <property type="match status" value="1"/>
</dbReference>
<keyword evidence="9" id="KW-1185">Reference proteome</keyword>
<proteinExistence type="inferred from homology"/>
<keyword evidence="6" id="KW-0624">Polysaccharide degradation</keyword>
<dbReference type="InterPro" id="IPR019800">
    <property type="entry name" value="Glyco_hydro_3_AS"/>
</dbReference>
<dbReference type="SMART" id="SM00758">
    <property type="entry name" value="PA14"/>
    <property type="match status" value="1"/>
</dbReference>
<dbReference type="InterPro" id="IPR037524">
    <property type="entry name" value="PA14/GLEYA"/>
</dbReference>
<accession>A0ABR3FY53</accession>
<dbReference type="Gene3D" id="2.60.120.260">
    <property type="entry name" value="Galactose-binding domain-like"/>
    <property type="match status" value="1"/>
</dbReference>
<dbReference type="Pfam" id="PF01915">
    <property type="entry name" value="Glyco_hydro_3_C"/>
    <property type="match status" value="1"/>
</dbReference>
<dbReference type="PROSITE" id="PS00775">
    <property type="entry name" value="GLYCOSYL_HYDROL_F3"/>
    <property type="match status" value="1"/>
</dbReference>
<protein>
    <recommendedName>
        <fullName evidence="3 6">beta-glucosidase</fullName>
        <ecNumber evidence="3 6">3.2.1.21</ecNumber>
    </recommendedName>
</protein>
<evidence type="ECO:0000313" key="8">
    <source>
        <dbReference type="EMBL" id="KAL0580048.1"/>
    </source>
</evidence>
<keyword evidence="4 6" id="KW-0378">Hydrolase</keyword>
<dbReference type="SMART" id="SM01217">
    <property type="entry name" value="Fn3_like"/>
    <property type="match status" value="1"/>
</dbReference>
<dbReference type="PANTHER" id="PTHR42715:SF27">
    <property type="entry name" value="BETA-GLUCOSIDASE-RELATED"/>
    <property type="match status" value="1"/>
</dbReference>
<dbReference type="SUPFAM" id="SSF51445">
    <property type="entry name" value="(Trans)glycosidases"/>
    <property type="match status" value="1"/>
</dbReference>
<dbReference type="InterPro" id="IPR036881">
    <property type="entry name" value="Glyco_hydro_3_C_sf"/>
</dbReference>
<organism evidence="8 9">
    <name type="scientific">Marasmius crinis-equi</name>
    <dbReference type="NCBI Taxonomy" id="585013"/>
    <lineage>
        <taxon>Eukaryota</taxon>
        <taxon>Fungi</taxon>
        <taxon>Dikarya</taxon>
        <taxon>Basidiomycota</taxon>
        <taxon>Agaricomycotina</taxon>
        <taxon>Agaricomycetes</taxon>
        <taxon>Agaricomycetidae</taxon>
        <taxon>Agaricales</taxon>
        <taxon>Marasmiineae</taxon>
        <taxon>Marasmiaceae</taxon>
        <taxon>Marasmius</taxon>
    </lineage>
</organism>
<feature type="domain" description="PA14" evidence="7">
    <location>
        <begin position="413"/>
        <end position="580"/>
    </location>
</feature>